<organism evidence="6 7">
    <name type="scientific">Thyridium curvatum</name>
    <dbReference type="NCBI Taxonomy" id="1093900"/>
    <lineage>
        <taxon>Eukaryota</taxon>
        <taxon>Fungi</taxon>
        <taxon>Dikarya</taxon>
        <taxon>Ascomycota</taxon>
        <taxon>Pezizomycotina</taxon>
        <taxon>Sordariomycetes</taxon>
        <taxon>Sordariomycetidae</taxon>
        <taxon>Thyridiales</taxon>
        <taxon>Thyridiaceae</taxon>
        <taxon>Thyridium</taxon>
    </lineage>
</organism>
<dbReference type="GO" id="GO:0016787">
    <property type="term" value="F:hydrolase activity"/>
    <property type="evidence" value="ECO:0007669"/>
    <property type="project" value="UniProtKB-KW"/>
</dbReference>
<dbReference type="InterPro" id="IPR002018">
    <property type="entry name" value="CarbesteraseB"/>
</dbReference>
<evidence type="ECO:0000256" key="1">
    <source>
        <dbReference type="ARBA" id="ARBA00005964"/>
    </source>
</evidence>
<evidence type="ECO:0000313" key="7">
    <source>
        <dbReference type="Proteomes" id="UP000319257"/>
    </source>
</evidence>
<keyword evidence="2" id="KW-0378">Hydrolase</keyword>
<dbReference type="Gene3D" id="3.40.50.1820">
    <property type="entry name" value="alpha/beta hydrolase"/>
    <property type="match status" value="1"/>
</dbReference>
<dbReference type="InParanoid" id="A0A507ASK0"/>
<dbReference type="SUPFAM" id="SSF53474">
    <property type="entry name" value="alpha/beta-Hydrolases"/>
    <property type="match status" value="1"/>
</dbReference>
<dbReference type="EMBL" id="SKBQ01000084">
    <property type="protein sequence ID" value="TPX07858.1"/>
    <property type="molecule type" value="Genomic_DNA"/>
</dbReference>
<reference evidence="6 7" key="1">
    <citation type="submission" date="2019-06" db="EMBL/GenBank/DDBJ databases">
        <title>Draft genome sequence of the filamentous fungus Phialemoniopsis curvata isolated from diesel fuel.</title>
        <authorList>
            <person name="Varaljay V.A."/>
            <person name="Lyon W.J."/>
            <person name="Crouch A.L."/>
            <person name="Drake C.E."/>
            <person name="Hollomon J.M."/>
            <person name="Nadeau L.J."/>
            <person name="Nunn H.S."/>
            <person name="Stevenson B.S."/>
            <person name="Bojanowski C.L."/>
            <person name="Crookes-Goodson W.J."/>
        </authorList>
    </citation>
    <scope>NUCLEOTIDE SEQUENCE [LARGE SCALE GENOMIC DNA]</scope>
    <source>
        <strain evidence="6 7">D216</strain>
    </source>
</reference>
<feature type="compositionally biased region" description="Low complexity" evidence="3">
    <location>
        <begin position="28"/>
        <end position="37"/>
    </location>
</feature>
<evidence type="ECO:0000259" key="5">
    <source>
        <dbReference type="Pfam" id="PF00135"/>
    </source>
</evidence>
<keyword evidence="4" id="KW-0812">Transmembrane</keyword>
<evidence type="ECO:0000313" key="6">
    <source>
        <dbReference type="EMBL" id="TPX07858.1"/>
    </source>
</evidence>
<dbReference type="InterPro" id="IPR029058">
    <property type="entry name" value="AB_hydrolase_fold"/>
</dbReference>
<keyword evidence="4" id="KW-0472">Membrane</keyword>
<protein>
    <recommendedName>
        <fullName evidence="5">Carboxylesterase type B domain-containing protein</fullName>
    </recommendedName>
</protein>
<dbReference type="PROSITE" id="PS00941">
    <property type="entry name" value="CARBOXYLESTERASE_B_2"/>
    <property type="match status" value="1"/>
</dbReference>
<evidence type="ECO:0000256" key="4">
    <source>
        <dbReference type="SAM" id="Phobius"/>
    </source>
</evidence>
<dbReference type="AlphaFoldDB" id="A0A507ASK0"/>
<dbReference type="Proteomes" id="UP000319257">
    <property type="component" value="Unassembled WGS sequence"/>
</dbReference>
<keyword evidence="4" id="KW-1133">Transmembrane helix</keyword>
<sequence length="732" mass="77289">MPDQDLRRRQAQAGTSPAAAHPMPWMSPAAPAGAKPAEAADEEELQHMAATPATALAATTTATTAGRMRRFALVGRSRRFLICLPVFWCIAIFTLLVWFLRRDHALPSPISSSPGVGGGGGGGGGSGTHSGAPDESVSVTLRQGSYTGTVLPASKGGRPREVDAFLGVPYAEPPVGENRFRPPLRLAASSAAANATLAGPSCAAGGGDYESEDCLTVNVYRPRNALEEEGKKLPVALYVHGGAFNGGRGTERDMASFVAWADRDVIGVNFNYRVGALGFLPSALTAKEGLLNLGLRDQQMLFDWVRENIAAFGGDEDNVTLMGLSAGAHSLGHHLMHYTNSSAAPFHKAIIESGATTARAVLLPTHPRHLVQFREFLVAAGVEKVPEAEIFSALRKLPLSTVVRASRLVWNKNVPAVTWPFQPAIDGVVPPSSSTVASSSSPKGAKDDTITTVAPTNLTADPMLPDLPITSWRRGHHLRIPVITGFNTNEGTMFVPRLASTDADFRSFFRTLIPSLSDADAAALSALYPDPATAGPSSPYAAVPAGTGRQWARLDAAYAHYAYVCPVLQTADFLANATGGAGVRVYHYAARATAWDTANHGDHQPVVAHDMARIGGYPGVVKIADAMLAAWARFVALPPAAAAAAVDGDKDDDDALWPTTDVTGGRSRKVAVFGRGNDERVPGSKHASRGTPRVVEDLPQDLLDKCRFWWDRVELSEGLGSRTAPAMAAASS</sequence>
<dbReference type="InterPro" id="IPR019819">
    <property type="entry name" value="Carboxylesterase_B_CS"/>
</dbReference>
<accession>A0A507ASK0</accession>
<dbReference type="PROSITE" id="PS00122">
    <property type="entry name" value="CARBOXYLESTERASE_B_1"/>
    <property type="match status" value="1"/>
</dbReference>
<name>A0A507ASK0_9PEZI</name>
<evidence type="ECO:0000256" key="2">
    <source>
        <dbReference type="ARBA" id="ARBA00022801"/>
    </source>
</evidence>
<feature type="compositionally biased region" description="Gly residues" evidence="3">
    <location>
        <begin position="115"/>
        <end position="128"/>
    </location>
</feature>
<gene>
    <name evidence="6" type="ORF">E0L32_010433</name>
</gene>
<dbReference type="RefSeq" id="XP_030989569.1">
    <property type="nucleotide sequence ID" value="XM_031133050.1"/>
</dbReference>
<dbReference type="InterPro" id="IPR019826">
    <property type="entry name" value="Carboxylesterase_B_AS"/>
</dbReference>
<feature type="region of interest" description="Disordered" evidence="3">
    <location>
        <begin position="109"/>
        <end position="136"/>
    </location>
</feature>
<dbReference type="Pfam" id="PF00135">
    <property type="entry name" value="COesterase"/>
    <property type="match status" value="1"/>
</dbReference>
<dbReference type="STRING" id="1093900.A0A507ASK0"/>
<feature type="transmembrane region" description="Helical" evidence="4">
    <location>
        <begin position="80"/>
        <end position="100"/>
    </location>
</feature>
<comment type="caution">
    <text evidence="6">The sequence shown here is derived from an EMBL/GenBank/DDBJ whole genome shotgun (WGS) entry which is preliminary data.</text>
</comment>
<keyword evidence="7" id="KW-1185">Reference proteome</keyword>
<dbReference type="InterPro" id="IPR050309">
    <property type="entry name" value="Type-B_Carboxylest/Lipase"/>
</dbReference>
<dbReference type="GeneID" id="41977880"/>
<evidence type="ECO:0000256" key="3">
    <source>
        <dbReference type="SAM" id="MobiDB-lite"/>
    </source>
</evidence>
<feature type="domain" description="Carboxylesterase type B" evidence="5">
    <location>
        <begin position="137"/>
        <end position="635"/>
    </location>
</feature>
<comment type="similarity">
    <text evidence="1">Belongs to the type-B carboxylesterase/lipase family.</text>
</comment>
<proteinExistence type="inferred from homology"/>
<dbReference type="OrthoDB" id="408631at2759"/>
<dbReference type="PANTHER" id="PTHR11559">
    <property type="entry name" value="CARBOXYLESTERASE"/>
    <property type="match status" value="1"/>
</dbReference>
<feature type="region of interest" description="Disordered" evidence="3">
    <location>
        <begin position="1"/>
        <end position="45"/>
    </location>
</feature>